<gene>
    <name evidence="2" type="ORF">P4O66_021625</name>
</gene>
<comment type="caution">
    <text evidence="2">The sequence shown here is derived from an EMBL/GenBank/DDBJ whole genome shotgun (WGS) entry which is preliminary data.</text>
</comment>
<dbReference type="AlphaFoldDB" id="A0AAD9E2U2"/>
<dbReference type="Proteomes" id="UP001239994">
    <property type="component" value="Unassembled WGS sequence"/>
</dbReference>
<dbReference type="EMBL" id="JAROKS010000006">
    <property type="protein sequence ID" value="KAK1803086.1"/>
    <property type="molecule type" value="Genomic_DNA"/>
</dbReference>
<feature type="region of interest" description="Disordered" evidence="1">
    <location>
        <begin position="467"/>
        <end position="507"/>
    </location>
</feature>
<feature type="compositionally biased region" description="Polar residues" evidence="1">
    <location>
        <begin position="306"/>
        <end position="320"/>
    </location>
</feature>
<proteinExistence type="predicted"/>
<reference evidence="2" key="1">
    <citation type="submission" date="2023-03" db="EMBL/GenBank/DDBJ databases">
        <title>Electrophorus voltai genome.</title>
        <authorList>
            <person name="Bian C."/>
        </authorList>
    </citation>
    <scope>NUCLEOTIDE SEQUENCE</scope>
    <source>
        <strain evidence="2">CB-2022</strain>
        <tissue evidence="2">Muscle</tissue>
    </source>
</reference>
<feature type="region of interest" description="Disordered" evidence="1">
    <location>
        <begin position="305"/>
        <end position="324"/>
    </location>
</feature>
<feature type="compositionally biased region" description="Polar residues" evidence="1">
    <location>
        <begin position="475"/>
        <end position="494"/>
    </location>
</feature>
<accession>A0AAD9E2U2</accession>
<feature type="region of interest" description="Disordered" evidence="1">
    <location>
        <begin position="70"/>
        <end position="114"/>
    </location>
</feature>
<name>A0AAD9E2U2_9TELE</name>
<feature type="non-terminal residue" evidence="2">
    <location>
        <position position="601"/>
    </location>
</feature>
<evidence type="ECO:0000256" key="1">
    <source>
        <dbReference type="SAM" id="MobiDB-lite"/>
    </source>
</evidence>
<protein>
    <submittedName>
        <fullName evidence="2">Uncharacterized protein</fullName>
    </submittedName>
</protein>
<keyword evidence="3" id="KW-1185">Reference proteome</keyword>
<organism evidence="2 3">
    <name type="scientific">Electrophorus voltai</name>
    <dbReference type="NCBI Taxonomy" id="2609070"/>
    <lineage>
        <taxon>Eukaryota</taxon>
        <taxon>Metazoa</taxon>
        <taxon>Chordata</taxon>
        <taxon>Craniata</taxon>
        <taxon>Vertebrata</taxon>
        <taxon>Euteleostomi</taxon>
        <taxon>Actinopterygii</taxon>
        <taxon>Neopterygii</taxon>
        <taxon>Teleostei</taxon>
        <taxon>Ostariophysi</taxon>
        <taxon>Gymnotiformes</taxon>
        <taxon>Gymnotoidei</taxon>
        <taxon>Gymnotidae</taxon>
        <taxon>Electrophorus</taxon>
    </lineage>
</organism>
<evidence type="ECO:0000313" key="2">
    <source>
        <dbReference type="EMBL" id="KAK1803086.1"/>
    </source>
</evidence>
<evidence type="ECO:0000313" key="3">
    <source>
        <dbReference type="Proteomes" id="UP001239994"/>
    </source>
</evidence>
<sequence>AADTKVNFDFQFGSLLEKSDEPQLEFAPLHCKESAKEEALGAHEQETDTGLVEILPAMKQPTEVTVETVELSNDIKSKPQDRSTLECDTTKQSRGAGLEEEFETKVSGPEPQTLQNPPCSAHLLNDPQDNMFCGNAEKNNIEEQVPKSSDHTKGVVGVTVDTLDEKICFDDETQSQITGETTSVEPPVTKRFRKRMGMCGLGDRKRRLLFEGHSCWKAGGEREEGVGAVDGENIDVLKNDTVEENNISALMDEEATAEQVLLKQDPSFLEDMFEGEGRTPLTGQDLYQVQDQPSVSAMTNDHEIETSASDNETNLPRTGTNSGGWAMELSKKHQALYEEEKHLSDYEVTEGSGEVVKEMDESPNESAKELSYVSVGVTKEMLEGSVKVTQEGQEVLIGLEESKMEIGQQCPPVDVTHSISPSLNQATTDKPDLNGPQISMPTEDEMDLEFMEHIVTLTVFPEMSDAGGRCEHTESPTTAIPENTGHTGVDTSSPDELGGPAAPPADQEKHMHCLLGQDTCDPSLISDVAKQLVYNLTMTSTELPQELDSSAPLLSCSVDDSQLNIFALHMEQKNQTMPEGSEYQDDATELVCGLIKELSSL</sequence>
<feature type="non-terminal residue" evidence="2">
    <location>
        <position position="1"/>
    </location>
</feature>
<feature type="compositionally biased region" description="Basic and acidic residues" evidence="1">
    <location>
        <begin position="73"/>
        <end position="91"/>
    </location>
</feature>